<dbReference type="WBParaSite" id="ALUE_0001310301-mRNA-1">
    <property type="protein sequence ID" value="ALUE_0001310301-mRNA-1"/>
    <property type="gene ID" value="ALUE_0001310301"/>
</dbReference>
<evidence type="ECO:0000313" key="1">
    <source>
        <dbReference type="Proteomes" id="UP000036681"/>
    </source>
</evidence>
<dbReference type="Proteomes" id="UP000036681">
    <property type="component" value="Unplaced"/>
</dbReference>
<protein>
    <submittedName>
        <fullName evidence="2">Uncharacterized protein</fullName>
    </submittedName>
</protein>
<keyword evidence="1" id="KW-1185">Reference proteome</keyword>
<proteinExistence type="predicted"/>
<organism evidence="1 2">
    <name type="scientific">Ascaris lumbricoides</name>
    <name type="common">Giant roundworm</name>
    <dbReference type="NCBI Taxonomy" id="6252"/>
    <lineage>
        <taxon>Eukaryota</taxon>
        <taxon>Metazoa</taxon>
        <taxon>Ecdysozoa</taxon>
        <taxon>Nematoda</taxon>
        <taxon>Chromadorea</taxon>
        <taxon>Rhabditida</taxon>
        <taxon>Spirurina</taxon>
        <taxon>Ascaridomorpha</taxon>
        <taxon>Ascaridoidea</taxon>
        <taxon>Ascarididae</taxon>
        <taxon>Ascaris</taxon>
    </lineage>
</organism>
<dbReference type="AlphaFoldDB" id="A0A0M3I7E9"/>
<accession>A0A0M3I7E9</accession>
<sequence length="77" mass="8626">MVTADSCRLIQVGHKVYLHARAPSPSPQKNCMLVRRAELFLSELCYAVQVKYAPAPAERNEKAVIMNSPEGNWVVNK</sequence>
<name>A0A0M3I7E9_ASCLU</name>
<evidence type="ECO:0000313" key="2">
    <source>
        <dbReference type="WBParaSite" id="ALUE_0001310301-mRNA-1"/>
    </source>
</evidence>
<reference evidence="2" key="1">
    <citation type="submission" date="2017-02" db="UniProtKB">
        <authorList>
            <consortium name="WormBaseParasite"/>
        </authorList>
    </citation>
    <scope>IDENTIFICATION</scope>
</reference>